<keyword evidence="4 13" id="KW-0436">Ligase</keyword>
<keyword evidence="9 13" id="KW-0694">RNA-binding</keyword>
<dbReference type="GO" id="GO:0000049">
    <property type="term" value="F:tRNA binding"/>
    <property type="evidence" value="ECO:0007669"/>
    <property type="project" value="UniProtKB-KW"/>
</dbReference>
<dbReference type="PROSITE" id="PS50862">
    <property type="entry name" value="AA_TRNA_LIGASE_II"/>
    <property type="match status" value="1"/>
</dbReference>
<comment type="subunit">
    <text evidence="13">Homodimer.</text>
</comment>
<dbReference type="InterPro" id="IPR004154">
    <property type="entry name" value="Anticodon-bd"/>
</dbReference>
<dbReference type="SMART" id="SM00863">
    <property type="entry name" value="tRNA_SAD"/>
    <property type="match status" value="1"/>
</dbReference>
<evidence type="ECO:0000256" key="5">
    <source>
        <dbReference type="ARBA" id="ARBA00022723"/>
    </source>
</evidence>
<dbReference type="Gene3D" id="3.30.930.10">
    <property type="entry name" value="Bira Bifunctional Protein, Domain 2"/>
    <property type="match status" value="1"/>
</dbReference>
<evidence type="ECO:0000256" key="1">
    <source>
        <dbReference type="ARBA" id="ARBA00008226"/>
    </source>
</evidence>
<dbReference type="InterPro" id="IPR002314">
    <property type="entry name" value="aa-tRNA-synt_IIb"/>
</dbReference>
<organism evidence="15">
    <name type="scientific">Longilinea arvoryzae</name>
    <dbReference type="NCBI Taxonomy" id="360412"/>
    <lineage>
        <taxon>Bacteria</taxon>
        <taxon>Bacillati</taxon>
        <taxon>Chloroflexota</taxon>
        <taxon>Anaerolineae</taxon>
        <taxon>Anaerolineales</taxon>
        <taxon>Anaerolineaceae</taxon>
        <taxon>Longilinea</taxon>
    </lineage>
</organism>
<dbReference type="HAMAP" id="MF_00184">
    <property type="entry name" value="Thr_tRNA_synth"/>
    <property type="match status" value="1"/>
</dbReference>
<dbReference type="InterPro" id="IPR012947">
    <property type="entry name" value="tRNA_SAD"/>
</dbReference>
<comment type="subcellular location">
    <subcellularLocation>
        <location evidence="13">Cytoplasm</location>
    </subcellularLocation>
</comment>
<dbReference type="InterPro" id="IPR033728">
    <property type="entry name" value="ThrRS_core"/>
</dbReference>
<feature type="binding site" evidence="13">
    <location>
        <position position="293"/>
    </location>
    <ligand>
        <name>Zn(2+)</name>
        <dbReference type="ChEBI" id="CHEBI:29105"/>
        <note>catalytic</note>
    </ligand>
</feature>
<dbReference type="Pfam" id="PF03129">
    <property type="entry name" value="HGTP_anticodon"/>
    <property type="match status" value="1"/>
</dbReference>
<feature type="binding site" evidence="13">
    <location>
        <position position="473"/>
    </location>
    <ligand>
        <name>Zn(2+)</name>
        <dbReference type="ChEBI" id="CHEBI:29105"/>
        <note>catalytic</note>
    </ligand>
</feature>
<dbReference type="InterPro" id="IPR018163">
    <property type="entry name" value="Thr/Ala-tRNA-synth_IIc_edit"/>
</dbReference>
<dbReference type="AlphaFoldDB" id="A0A0S7B995"/>
<proteinExistence type="inferred from homology"/>
<evidence type="ECO:0000256" key="12">
    <source>
        <dbReference type="ARBA" id="ARBA00049515"/>
    </source>
</evidence>
<keyword evidence="16" id="KW-1185">Reference proteome</keyword>
<dbReference type="OrthoDB" id="9802304at2"/>
<keyword evidence="7 13" id="KW-0862">Zinc</keyword>
<comment type="caution">
    <text evidence="13">Lacks conserved residue(s) required for the propagation of feature annotation.</text>
</comment>
<evidence type="ECO:0000313" key="15">
    <source>
        <dbReference type="EMBL" id="GAP14047.1"/>
    </source>
</evidence>
<evidence type="ECO:0000256" key="3">
    <source>
        <dbReference type="ARBA" id="ARBA00022555"/>
    </source>
</evidence>
<keyword evidence="10 13" id="KW-0648">Protein biosynthesis</keyword>
<keyword evidence="5 13" id="KW-0479">Metal-binding</keyword>
<dbReference type="CDD" id="cd00771">
    <property type="entry name" value="ThrRS_core"/>
    <property type="match status" value="1"/>
</dbReference>
<evidence type="ECO:0000256" key="11">
    <source>
        <dbReference type="ARBA" id="ARBA00023146"/>
    </source>
</evidence>
<evidence type="ECO:0000256" key="10">
    <source>
        <dbReference type="ARBA" id="ARBA00022917"/>
    </source>
</evidence>
<keyword evidence="2 13" id="KW-0963">Cytoplasm</keyword>
<evidence type="ECO:0000256" key="8">
    <source>
        <dbReference type="ARBA" id="ARBA00022840"/>
    </source>
</evidence>
<dbReference type="GO" id="GO:0046872">
    <property type="term" value="F:metal ion binding"/>
    <property type="evidence" value="ECO:0007669"/>
    <property type="project" value="UniProtKB-KW"/>
</dbReference>
<dbReference type="Proteomes" id="UP000055060">
    <property type="component" value="Unassembled WGS sequence"/>
</dbReference>
<dbReference type="FunFam" id="3.40.50.800:FF:000001">
    <property type="entry name" value="Threonine--tRNA ligase"/>
    <property type="match status" value="1"/>
</dbReference>
<comment type="similarity">
    <text evidence="1 13">Belongs to the class-II aminoacyl-tRNA synthetase family.</text>
</comment>
<comment type="cofactor">
    <cofactor evidence="13">
        <name>Zn(2+)</name>
        <dbReference type="ChEBI" id="CHEBI:29105"/>
    </cofactor>
    <text evidence="13">Binds 1 zinc ion per subunit.</text>
</comment>
<dbReference type="Gene3D" id="3.30.980.10">
    <property type="entry name" value="Threonyl-trna Synthetase, Chain A, domain 2"/>
    <property type="match status" value="1"/>
</dbReference>
<dbReference type="InterPro" id="IPR006195">
    <property type="entry name" value="aa-tRNA-synth_II"/>
</dbReference>
<feature type="domain" description="Aminoacyl-transfer RNA synthetases class-II family profile" evidence="14">
    <location>
        <begin position="235"/>
        <end position="496"/>
    </location>
</feature>
<accession>A0A0S7B995</accession>
<name>A0A0S7B995_9CHLR</name>
<dbReference type="InterPro" id="IPR002320">
    <property type="entry name" value="Thr-tRNA-ligase_IIa"/>
</dbReference>
<evidence type="ECO:0000256" key="13">
    <source>
        <dbReference type="HAMAP-Rule" id="MF_00184"/>
    </source>
</evidence>
<keyword evidence="8 13" id="KW-0067">ATP-binding</keyword>
<dbReference type="RefSeq" id="WP_075073337.1">
    <property type="nucleotide sequence ID" value="NZ_DF967972.1"/>
</dbReference>
<dbReference type="CDD" id="cd00860">
    <property type="entry name" value="ThrRS_anticodon"/>
    <property type="match status" value="1"/>
</dbReference>
<evidence type="ECO:0000256" key="6">
    <source>
        <dbReference type="ARBA" id="ARBA00022741"/>
    </source>
</evidence>
<dbReference type="SUPFAM" id="SSF55186">
    <property type="entry name" value="ThrRS/AlaRS common domain"/>
    <property type="match status" value="1"/>
</dbReference>
<dbReference type="Pfam" id="PF00587">
    <property type="entry name" value="tRNA-synt_2b"/>
    <property type="match status" value="1"/>
</dbReference>
<dbReference type="GO" id="GO:0004829">
    <property type="term" value="F:threonine-tRNA ligase activity"/>
    <property type="evidence" value="ECO:0007669"/>
    <property type="project" value="UniProtKB-UniRule"/>
</dbReference>
<dbReference type="FunFam" id="3.30.930.10:FF:000002">
    <property type="entry name" value="Threonine--tRNA ligase"/>
    <property type="match status" value="1"/>
</dbReference>
<dbReference type="GO" id="GO:0006435">
    <property type="term" value="P:threonyl-tRNA aminoacylation"/>
    <property type="evidence" value="ECO:0007669"/>
    <property type="project" value="UniProtKB-UniRule"/>
</dbReference>
<sequence length="598" mass="68454">MAEIKHERYQDTLLYRIRHSTAHIMAEAVLERFPGANIAIGPAIEDGFYYDFDLPRQITAEDLPEIEKRMREIIRGKHPFVRREVSADEARKIFANQSFKLELIDGLEKGGFDEDGNPITEKPIISTYTSDTFVDLCRGPHVETTGQINPDAIKLMSIAGAYWRGDEKRPMLTRIYGTAWNTPQELEEYLWKLEEAKKRDHRKLGKDLGLFYFSDDVGPGLPLFTPKGEMLRHLMESYVRDVQTRYGFQHVWTGHLVKEDLYKRSGHYDNYKDAMFPPMVDENITFRLKPMNCPSHMTLYKEMGRHSYRELPLRFAEFATLYRYEKTGELNGLTRVRSLTQDDCHTFCTPEQIEQEFSLDLQVIKEVLERYRFTNYRVRLSLRGQGGKYVKDDVRWGQAEAALRSALQANNVDYFEAEGEAAFYGPKADFMANDVLGREWQLSTIQVDFIQPARLGLTYIGEDNLEHTPVVLHRAVTGTTERFLGVIIEHFAGAFPVWLAPVQAMVIPIADRHVAYAAEVAGKLKSAGLRVEVDDRGERMNAKIRDAQNQKIPYMLVVGDKEAQGGEVALRLRSGENPGPMPLGDFLARANKEIVEGV</sequence>
<dbReference type="InterPro" id="IPR047246">
    <property type="entry name" value="ThrRS_anticodon"/>
</dbReference>
<gene>
    <name evidence="13" type="primary">thrS</name>
    <name evidence="15" type="ORF">LARV_01807</name>
</gene>
<evidence type="ECO:0000256" key="9">
    <source>
        <dbReference type="ARBA" id="ARBA00022884"/>
    </source>
</evidence>
<comment type="catalytic activity">
    <reaction evidence="12 13">
        <text>tRNA(Thr) + L-threonine + ATP = L-threonyl-tRNA(Thr) + AMP + diphosphate + H(+)</text>
        <dbReference type="Rhea" id="RHEA:24624"/>
        <dbReference type="Rhea" id="RHEA-COMP:9670"/>
        <dbReference type="Rhea" id="RHEA-COMP:9704"/>
        <dbReference type="ChEBI" id="CHEBI:15378"/>
        <dbReference type="ChEBI" id="CHEBI:30616"/>
        <dbReference type="ChEBI" id="CHEBI:33019"/>
        <dbReference type="ChEBI" id="CHEBI:57926"/>
        <dbReference type="ChEBI" id="CHEBI:78442"/>
        <dbReference type="ChEBI" id="CHEBI:78534"/>
        <dbReference type="ChEBI" id="CHEBI:456215"/>
        <dbReference type="EC" id="6.1.1.3"/>
    </reaction>
</comment>
<evidence type="ECO:0000256" key="4">
    <source>
        <dbReference type="ARBA" id="ARBA00022598"/>
    </source>
</evidence>
<dbReference type="Gene3D" id="3.30.54.20">
    <property type="match status" value="1"/>
</dbReference>
<evidence type="ECO:0000259" key="14">
    <source>
        <dbReference type="PROSITE" id="PS50862"/>
    </source>
</evidence>
<dbReference type="SUPFAM" id="SSF52954">
    <property type="entry name" value="Class II aaRS ABD-related"/>
    <property type="match status" value="1"/>
</dbReference>
<dbReference type="Pfam" id="PF07973">
    <property type="entry name" value="tRNA_SAD"/>
    <property type="match status" value="1"/>
</dbReference>
<dbReference type="STRING" id="360412.LARV_01807"/>
<dbReference type="PANTHER" id="PTHR11451:SF44">
    <property type="entry name" value="THREONINE--TRNA LIGASE, CHLOROPLASTIC_MITOCHONDRIAL 2"/>
    <property type="match status" value="1"/>
</dbReference>
<feature type="binding site" evidence="13">
    <location>
        <position position="345"/>
    </location>
    <ligand>
        <name>Zn(2+)</name>
        <dbReference type="ChEBI" id="CHEBI:29105"/>
        <note>catalytic</note>
    </ligand>
</feature>
<keyword evidence="11 13" id="KW-0030">Aminoacyl-tRNA synthetase</keyword>
<dbReference type="InterPro" id="IPR036621">
    <property type="entry name" value="Anticodon-bd_dom_sf"/>
</dbReference>
<evidence type="ECO:0000313" key="16">
    <source>
        <dbReference type="Proteomes" id="UP000055060"/>
    </source>
</evidence>
<keyword evidence="3 13" id="KW-0820">tRNA-binding</keyword>
<dbReference type="EC" id="6.1.1.3" evidence="13"/>
<dbReference type="PRINTS" id="PR01047">
    <property type="entry name" value="TRNASYNTHTHR"/>
</dbReference>
<dbReference type="Gene3D" id="3.40.50.800">
    <property type="entry name" value="Anticodon-binding domain"/>
    <property type="match status" value="1"/>
</dbReference>
<dbReference type="GO" id="GO:0005524">
    <property type="term" value="F:ATP binding"/>
    <property type="evidence" value="ECO:0007669"/>
    <property type="project" value="UniProtKB-UniRule"/>
</dbReference>
<dbReference type="PANTHER" id="PTHR11451">
    <property type="entry name" value="THREONINE-TRNA LIGASE"/>
    <property type="match status" value="1"/>
</dbReference>
<dbReference type="EMBL" id="DF967972">
    <property type="protein sequence ID" value="GAP14047.1"/>
    <property type="molecule type" value="Genomic_DNA"/>
</dbReference>
<keyword evidence="6 13" id="KW-0547">Nucleotide-binding</keyword>
<dbReference type="GO" id="GO:0005737">
    <property type="term" value="C:cytoplasm"/>
    <property type="evidence" value="ECO:0007669"/>
    <property type="project" value="UniProtKB-SubCell"/>
</dbReference>
<protein>
    <recommendedName>
        <fullName evidence="13">Threonine--tRNA ligase</fullName>
        <ecNumber evidence="13">6.1.1.3</ecNumber>
    </recommendedName>
    <alternativeName>
        <fullName evidence="13">Threonyl-tRNA synthetase</fullName>
        <shortName evidence="13">ThrRS</shortName>
    </alternativeName>
</protein>
<reference evidence="15" key="1">
    <citation type="submission" date="2015-07" db="EMBL/GenBank/DDBJ databases">
        <title>Draft Genome Sequences of Anaerolinea thermolimosa IMO-1, Bellilinea caldifistulae GOMI-1, Leptolinea tardivitalis YMTK-2, Levilinea saccharolytica KIBI-1,Longilinea arvoryzae KOME-1, Previously Described as Members of the Anaerolineaceae (Chloroflexi).</title>
        <authorList>
            <person name="Sekiguchi Y."/>
            <person name="Ohashi A."/>
            <person name="Matsuura N."/>
            <person name="Tourlousse M.D."/>
        </authorList>
    </citation>
    <scope>NUCLEOTIDE SEQUENCE [LARGE SCALE GENOMIC DNA]</scope>
    <source>
        <strain evidence="15">KOME-1</strain>
    </source>
</reference>
<evidence type="ECO:0000256" key="2">
    <source>
        <dbReference type="ARBA" id="ARBA00022490"/>
    </source>
</evidence>
<evidence type="ECO:0000256" key="7">
    <source>
        <dbReference type="ARBA" id="ARBA00022833"/>
    </source>
</evidence>
<dbReference type="FunFam" id="3.30.980.10:FF:000005">
    <property type="entry name" value="Threonyl-tRNA synthetase, mitochondrial"/>
    <property type="match status" value="1"/>
</dbReference>
<dbReference type="NCBIfam" id="TIGR00418">
    <property type="entry name" value="thrS"/>
    <property type="match status" value="1"/>
</dbReference>
<dbReference type="SUPFAM" id="SSF55681">
    <property type="entry name" value="Class II aaRS and biotin synthetases"/>
    <property type="match status" value="1"/>
</dbReference>
<dbReference type="InterPro" id="IPR045864">
    <property type="entry name" value="aa-tRNA-synth_II/BPL/LPL"/>
</dbReference>